<keyword evidence="14" id="KW-1185">Reference proteome</keyword>
<dbReference type="InterPro" id="IPR037224">
    <property type="entry name" value="PapC_N_sf"/>
</dbReference>
<proteinExistence type="inferred from homology"/>
<evidence type="ECO:0000259" key="11">
    <source>
        <dbReference type="Pfam" id="PF13953"/>
    </source>
</evidence>
<dbReference type="Pfam" id="PF13953">
    <property type="entry name" value="PapC_C"/>
    <property type="match status" value="1"/>
</dbReference>
<dbReference type="Gene3D" id="2.60.40.2070">
    <property type="match status" value="1"/>
</dbReference>
<dbReference type="InterPro" id="IPR000015">
    <property type="entry name" value="Fimb_usher"/>
</dbReference>
<keyword evidence="3 10" id="KW-0813">Transport</keyword>
<keyword evidence="8 10" id="KW-0472">Membrane</keyword>
<accession>A0ABY2PYY9</accession>
<name>A0ABY2PYY9_9ENTR</name>
<evidence type="ECO:0000256" key="5">
    <source>
        <dbReference type="ARBA" id="ARBA00022558"/>
    </source>
</evidence>
<dbReference type="Pfam" id="PF13954">
    <property type="entry name" value="PapC_N"/>
    <property type="match status" value="1"/>
</dbReference>
<dbReference type="PANTHER" id="PTHR30451">
    <property type="entry name" value="OUTER MEMBRANE USHER PROTEIN"/>
    <property type="match status" value="1"/>
</dbReference>
<dbReference type="Proteomes" id="UP000306790">
    <property type="component" value="Unassembled WGS sequence"/>
</dbReference>
<evidence type="ECO:0000256" key="2">
    <source>
        <dbReference type="ARBA" id="ARBA00008064"/>
    </source>
</evidence>
<dbReference type="InterPro" id="IPR042186">
    <property type="entry name" value="FimD_plug_dom"/>
</dbReference>
<dbReference type="PANTHER" id="PTHR30451:SF21">
    <property type="entry name" value="FIMBRIAL USHER DOMAIN-CONTAINING PROTEIN YDET-RELATED"/>
    <property type="match status" value="1"/>
</dbReference>
<dbReference type="Gene3D" id="2.60.40.2610">
    <property type="entry name" value="Outer membrane usher protein FimD, plug domain"/>
    <property type="match status" value="1"/>
</dbReference>
<dbReference type="PROSITE" id="PS01151">
    <property type="entry name" value="FIMBRIAL_USHER"/>
    <property type="match status" value="1"/>
</dbReference>
<keyword evidence="5 10" id="KW-1029">Fimbrium biogenesis</keyword>
<evidence type="ECO:0000313" key="13">
    <source>
        <dbReference type="EMBL" id="THE42310.1"/>
    </source>
</evidence>
<feature type="domain" description="PapC-like C-terminal" evidence="11">
    <location>
        <begin position="757"/>
        <end position="822"/>
    </location>
</feature>
<evidence type="ECO:0000256" key="8">
    <source>
        <dbReference type="ARBA" id="ARBA00023136"/>
    </source>
</evidence>
<evidence type="ECO:0000256" key="3">
    <source>
        <dbReference type="ARBA" id="ARBA00022448"/>
    </source>
</evidence>
<evidence type="ECO:0000256" key="4">
    <source>
        <dbReference type="ARBA" id="ARBA00022452"/>
    </source>
</evidence>
<evidence type="ECO:0008006" key="15">
    <source>
        <dbReference type="Google" id="ProtNLM"/>
    </source>
</evidence>
<gene>
    <name evidence="13" type="ORF">DJ535_00125</name>
</gene>
<keyword evidence="4" id="KW-1134">Transmembrane beta strand</keyword>
<evidence type="ECO:0000256" key="7">
    <source>
        <dbReference type="ARBA" id="ARBA00022729"/>
    </source>
</evidence>
<keyword evidence="6 10" id="KW-0812">Transmembrane</keyword>
<comment type="caution">
    <text evidence="13">The sequence shown here is derived from an EMBL/GenBank/DDBJ whole genome shotgun (WGS) entry which is preliminary data.</text>
</comment>
<comment type="similarity">
    <text evidence="2 10">Belongs to the fimbrial export usher family.</text>
</comment>
<dbReference type="EMBL" id="QFVP01000001">
    <property type="protein sequence ID" value="THE42310.1"/>
    <property type="molecule type" value="Genomic_DNA"/>
</dbReference>
<dbReference type="InterPro" id="IPR025885">
    <property type="entry name" value="PapC_N"/>
</dbReference>
<protein>
    <recommendedName>
        <fullName evidence="15">Fimbrial biogenesis outer membrane usher protein</fullName>
    </recommendedName>
</protein>
<dbReference type="Gene3D" id="2.60.40.3110">
    <property type="match status" value="1"/>
</dbReference>
<keyword evidence="9 10" id="KW-0998">Cell outer membrane</keyword>
<organism evidence="13 14">
    <name type="scientific">Citrobacter murliniae</name>
    <dbReference type="NCBI Taxonomy" id="67829"/>
    <lineage>
        <taxon>Bacteria</taxon>
        <taxon>Pseudomonadati</taxon>
        <taxon>Pseudomonadota</taxon>
        <taxon>Gammaproteobacteria</taxon>
        <taxon>Enterobacterales</taxon>
        <taxon>Enterobacteriaceae</taxon>
        <taxon>Citrobacter</taxon>
        <taxon>Citrobacter freundii complex</taxon>
    </lineage>
</organism>
<evidence type="ECO:0000256" key="1">
    <source>
        <dbReference type="ARBA" id="ARBA00004571"/>
    </source>
</evidence>
<evidence type="ECO:0000256" key="9">
    <source>
        <dbReference type="ARBA" id="ARBA00023237"/>
    </source>
</evidence>
<dbReference type="Pfam" id="PF00577">
    <property type="entry name" value="Usher"/>
    <property type="match status" value="1"/>
</dbReference>
<dbReference type="SUPFAM" id="SSF141729">
    <property type="entry name" value="FimD N-terminal domain-like"/>
    <property type="match status" value="1"/>
</dbReference>
<dbReference type="InterPro" id="IPR018030">
    <property type="entry name" value="Fimbrial_membr_usher_CS"/>
</dbReference>
<sequence length="839" mass="92368">MKIIIAPKSRLIFNHLTVFVKHSLPLVFSASGLVCSTAYTAEYYFDSSMLETQKSGMQPTDLSLFSQEKSQLPGDYRVDIYLNKNKIGQKTLTFTANASQQLEPQFTIAQLRELGVKVDDIPALAEKSDDAIISALPSLIPSTTIDFDFNHSRLNMSIPLIALYRDARGYVAPSRWDSGVPALFTNYSFSGSDTRYQRGDQSERQYLNLQNGANVGPWRLRNYSTWNRDDRSSSWNTINSYLQRDIKTLKSQLLIGESATTGSLFSSYQFTGMQLASDDNMLPNSQRGFAPTIRGIANTSAIITVRQNDYIIYQSNVPAGAFEINDLYPSASSGDLDITIEESDGSLRHFVQPYSSLPLMQRPGRLKYSVTAGKFRATNSNDSDEPEFAEGTAIYGLNNTLTLYGGLLGAENYQSLGAGVGSTLGMIGALAVDITRADSQFDDQQSASGYQWRTQYTKEIPETGTNLSLSYYRYTSSGFFTFSDANAHGQDSSQRQRSQIQLNLSQSLFGSVSFYTSGSQRDYWNSGGHDRNLSLGINGQIAGIGYNLSGQFTDYDEEDNDRTLSLSLSIPLDRWLPHSRASYRMTNKKDRATQNEARLDGSLLQDNRLSYSLKQTQDTDNNHSSSLGSSYRSAYGTFNANYDYSNDSRQYSYGASGGIVMHRHGVTLSQPLGNSFALIDLNGAPGVRVQNYPGIATDPFGYAVIPYLTSYQENRISLDTTLLPDDVDVQQTTQVVVPNNGAVVTARFTADIGLRVLVTLRDKNGNPVPFGARASNPDSGQENIVDEGGVLYLAGVSTQPQPWTVQWGNQADQQCQFTFSLPAGKASKASVLRGTAQCL</sequence>
<evidence type="ECO:0000256" key="10">
    <source>
        <dbReference type="RuleBase" id="RU003884"/>
    </source>
</evidence>
<keyword evidence="7" id="KW-0732">Signal</keyword>
<evidence type="ECO:0000256" key="6">
    <source>
        <dbReference type="ARBA" id="ARBA00022692"/>
    </source>
</evidence>
<dbReference type="InterPro" id="IPR025949">
    <property type="entry name" value="PapC-like_C"/>
</dbReference>
<comment type="subcellular location">
    <subcellularLocation>
        <location evidence="1 10">Cell outer membrane</location>
        <topology evidence="1 10">Multi-pass membrane protein</topology>
    </subcellularLocation>
</comment>
<dbReference type="Gene3D" id="3.10.20.410">
    <property type="match status" value="1"/>
</dbReference>
<reference evidence="13 14" key="1">
    <citation type="submission" date="2018-05" db="EMBL/GenBank/DDBJ databases">
        <title>Isolation and genomic analyses of lactose-positive bacteria from faecal samples of preterm neonates.</title>
        <authorList>
            <person name="Chen Y."/>
            <person name="Brook T.C."/>
            <person name="O'Neill I."/>
            <person name="Soe C.Z."/>
            <person name="Hall L.J."/>
            <person name="Hoyles L."/>
        </authorList>
    </citation>
    <scope>NUCLEOTIDE SEQUENCE [LARGE SCALE GENOMIC DNA]</scope>
    <source>
        <strain evidence="13 14">P080C CL</strain>
    </source>
</reference>
<feature type="domain" description="PapC N-terminal" evidence="12">
    <location>
        <begin position="44"/>
        <end position="190"/>
    </location>
</feature>
<dbReference type="RefSeq" id="WP_136345232.1">
    <property type="nucleotide sequence ID" value="NZ_QFVP01000001.1"/>
</dbReference>
<evidence type="ECO:0000313" key="14">
    <source>
        <dbReference type="Proteomes" id="UP000306790"/>
    </source>
</evidence>
<dbReference type="InterPro" id="IPR043142">
    <property type="entry name" value="PapC-like_C_sf"/>
</dbReference>
<evidence type="ECO:0000259" key="12">
    <source>
        <dbReference type="Pfam" id="PF13954"/>
    </source>
</evidence>